<dbReference type="EMBL" id="UYSG01002708">
    <property type="protein sequence ID" value="VDL57692.1"/>
    <property type="molecule type" value="Genomic_DNA"/>
</dbReference>
<evidence type="ECO:0000256" key="3">
    <source>
        <dbReference type="ARBA" id="ARBA00022892"/>
    </source>
</evidence>
<organism evidence="9">
    <name type="scientific">Hymenolepis diminuta</name>
    <name type="common">Rat tapeworm</name>
    <dbReference type="NCBI Taxonomy" id="6216"/>
    <lineage>
        <taxon>Eukaryota</taxon>
        <taxon>Metazoa</taxon>
        <taxon>Spiralia</taxon>
        <taxon>Lophotrochozoa</taxon>
        <taxon>Platyhelminthes</taxon>
        <taxon>Cestoda</taxon>
        <taxon>Eucestoda</taxon>
        <taxon>Cyclophyllidea</taxon>
        <taxon>Hymenolepididae</taxon>
        <taxon>Hymenolepis</taxon>
    </lineage>
</organism>
<evidence type="ECO:0000313" key="8">
    <source>
        <dbReference type="Proteomes" id="UP000321570"/>
    </source>
</evidence>
<evidence type="ECO:0000256" key="2">
    <source>
        <dbReference type="ARBA" id="ARBA00006626"/>
    </source>
</evidence>
<dbReference type="CDD" id="cd14854">
    <property type="entry name" value="TRAPPC2L"/>
    <property type="match status" value="1"/>
</dbReference>
<gene>
    <name evidence="5" type="ORF">HDID_LOCUS5374</name>
    <name evidence="6" type="ORF">WMSIL1_LOCUS11018</name>
</gene>
<dbReference type="STRING" id="6216.A0A0R3SKB1"/>
<keyword evidence="8" id="KW-1185">Reference proteome</keyword>
<dbReference type="OrthoDB" id="10258445at2759"/>
<dbReference type="EMBL" id="CABIJS010000499">
    <property type="protein sequence ID" value="VUZ52527.1"/>
    <property type="molecule type" value="Genomic_DNA"/>
</dbReference>
<sequence>MNVCVAVISNKNSPLFFKTSNQEELLSFKFRVYGALDIIDDKFHTANSKSSYADKEVTHKYLGLLYPIDDHYIYGYITNTNIKFILVREDHSTAADIPKSNAAAQTDAEVKAIFEDIHSAYLCLVSSPFYVPGTPINPSLSAAARKFDQVIEQILSSSPTTSKL</sequence>
<dbReference type="Gene3D" id="3.30.450.70">
    <property type="match status" value="1"/>
</dbReference>
<evidence type="ECO:0000313" key="9">
    <source>
        <dbReference type="WBParaSite" id="HDID_0000537601-mRNA-1"/>
    </source>
</evidence>
<comment type="subcellular location">
    <subcellularLocation>
        <location evidence="1">Cytoplasm</location>
        <location evidence="1">Perinuclear region</location>
    </subcellularLocation>
</comment>
<proteinExistence type="inferred from homology"/>
<dbReference type="SUPFAM" id="SSF64356">
    <property type="entry name" value="SNARE-like"/>
    <property type="match status" value="1"/>
</dbReference>
<dbReference type="GO" id="GO:0006888">
    <property type="term" value="P:endoplasmic reticulum to Golgi vesicle-mediated transport"/>
    <property type="evidence" value="ECO:0007669"/>
    <property type="project" value="InterPro"/>
</dbReference>
<dbReference type="PANTHER" id="PTHR12403">
    <property type="entry name" value="TRAFFICKING PROTEIN PARTICLE COMPLEX SUBUNIT 2"/>
    <property type="match status" value="1"/>
</dbReference>
<evidence type="ECO:0000256" key="1">
    <source>
        <dbReference type="ARBA" id="ARBA00004556"/>
    </source>
</evidence>
<comment type="similarity">
    <text evidence="2">Belongs to the TRAPP small subunits family. Sedlin subfamily.</text>
</comment>
<accession>A0A0R3SKB1</accession>
<keyword evidence="3" id="KW-0813">Transport</keyword>
<dbReference type="InterPro" id="IPR044760">
    <property type="entry name" value="TRAPPC2L"/>
</dbReference>
<dbReference type="Proteomes" id="UP000321570">
    <property type="component" value="Unassembled WGS sequence"/>
</dbReference>
<evidence type="ECO:0000256" key="4">
    <source>
        <dbReference type="ARBA" id="ARBA00024408"/>
    </source>
</evidence>
<evidence type="ECO:0000313" key="6">
    <source>
        <dbReference type="EMBL" id="VUZ52527.1"/>
    </source>
</evidence>
<dbReference type="WBParaSite" id="HDID_0000537601-mRNA-1">
    <property type="protein sequence ID" value="HDID_0000537601-mRNA-1"/>
    <property type="gene ID" value="HDID_0000537601"/>
</dbReference>
<protein>
    <recommendedName>
        <fullName evidence="4">Trafficking protein particle complex subunit 2-like protein</fullName>
    </recommendedName>
</protein>
<dbReference type="AlphaFoldDB" id="A0A0R3SKB1"/>
<dbReference type="Pfam" id="PF04628">
    <property type="entry name" value="Sedlin_N"/>
    <property type="match status" value="1"/>
</dbReference>
<evidence type="ECO:0000313" key="5">
    <source>
        <dbReference type="EMBL" id="VDL57692.1"/>
    </source>
</evidence>
<keyword evidence="3" id="KW-0931">ER-Golgi transport</keyword>
<name>A0A0R3SKB1_HYMDI</name>
<dbReference type="GO" id="GO:0048471">
    <property type="term" value="C:perinuclear region of cytoplasm"/>
    <property type="evidence" value="ECO:0007669"/>
    <property type="project" value="UniProtKB-SubCell"/>
</dbReference>
<dbReference type="InterPro" id="IPR011012">
    <property type="entry name" value="Longin-like_dom_sf"/>
</dbReference>
<dbReference type="InterPro" id="IPR006722">
    <property type="entry name" value="Sedlin"/>
</dbReference>
<dbReference type="Proteomes" id="UP000274504">
    <property type="component" value="Unassembled WGS sequence"/>
</dbReference>
<reference evidence="9" key="1">
    <citation type="submission" date="2017-02" db="UniProtKB">
        <authorList>
            <consortium name="WormBaseParasite"/>
        </authorList>
    </citation>
    <scope>IDENTIFICATION</scope>
</reference>
<reference evidence="5 7" key="2">
    <citation type="submission" date="2018-11" db="EMBL/GenBank/DDBJ databases">
        <authorList>
            <consortium name="Pathogen Informatics"/>
        </authorList>
    </citation>
    <scope>NUCLEOTIDE SEQUENCE [LARGE SCALE GENOMIC DNA]</scope>
</reference>
<evidence type="ECO:0000313" key="7">
    <source>
        <dbReference type="Proteomes" id="UP000274504"/>
    </source>
</evidence>
<reference evidence="6 8" key="3">
    <citation type="submission" date="2019-07" db="EMBL/GenBank/DDBJ databases">
        <authorList>
            <person name="Jastrzebski P J."/>
            <person name="Paukszto L."/>
            <person name="Jastrzebski P J."/>
        </authorList>
    </citation>
    <scope>NUCLEOTIDE SEQUENCE [LARGE SCALE GENOMIC DNA]</scope>
    <source>
        <strain evidence="6 8">WMS-il1</strain>
    </source>
</reference>